<evidence type="ECO:0000313" key="1">
    <source>
        <dbReference type="EMBL" id="CAB4815084.1"/>
    </source>
</evidence>
<sequence length="51" mass="6107">MGPRNEDHWAVKRYRRFLEWDIVNQPPWVRTLEHALDPALGKSVVFYGRKA</sequence>
<protein>
    <submittedName>
        <fullName evidence="1">Unannotated protein</fullName>
    </submittedName>
</protein>
<gene>
    <name evidence="1" type="ORF">UFOPK3001_01832</name>
</gene>
<accession>A0A6J6Z3C0</accession>
<name>A0A6J6Z3C0_9ZZZZ</name>
<dbReference type="AlphaFoldDB" id="A0A6J6Z3C0"/>
<proteinExistence type="predicted"/>
<dbReference type="EMBL" id="CAFAAJ010000135">
    <property type="protein sequence ID" value="CAB4815084.1"/>
    <property type="molecule type" value="Genomic_DNA"/>
</dbReference>
<organism evidence="1">
    <name type="scientific">freshwater metagenome</name>
    <dbReference type="NCBI Taxonomy" id="449393"/>
    <lineage>
        <taxon>unclassified sequences</taxon>
        <taxon>metagenomes</taxon>
        <taxon>ecological metagenomes</taxon>
    </lineage>
</organism>
<reference evidence="1" key="1">
    <citation type="submission" date="2020-05" db="EMBL/GenBank/DDBJ databases">
        <authorList>
            <person name="Chiriac C."/>
            <person name="Salcher M."/>
            <person name="Ghai R."/>
            <person name="Kavagutti S V."/>
        </authorList>
    </citation>
    <scope>NUCLEOTIDE SEQUENCE</scope>
</reference>